<dbReference type="AlphaFoldDB" id="A0A1B2DDU7"/>
<proteinExistence type="predicted"/>
<reference evidence="2" key="1">
    <citation type="submission" date="2016-08" db="EMBL/GenBank/DDBJ databases">
        <title>Complete Genome Seqeunce of Paenibacillus sp. BIHB 4019 from tea rhizoplane.</title>
        <authorList>
            <person name="Thakur R."/>
            <person name="Swarnkar M.K."/>
            <person name="Gulati A."/>
        </authorList>
    </citation>
    <scope>NUCLEOTIDE SEQUENCE [LARGE SCALE GENOMIC DNA]</scope>
    <source>
        <strain evidence="2">BIHB4019</strain>
    </source>
</reference>
<evidence type="ECO:0008006" key="3">
    <source>
        <dbReference type="Google" id="ProtNLM"/>
    </source>
</evidence>
<feature type="signal peptide" evidence="1">
    <location>
        <begin position="1"/>
        <end position="23"/>
    </location>
</feature>
<name>A0A1B2DDU7_9BACL</name>
<keyword evidence="1" id="KW-0732">Signal</keyword>
<gene>
    <name evidence="2" type="ORF">BBD42_04870</name>
</gene>
<protein>
    <recommendedName>
        <fullName evidence="3">Inhibitor I9 domain-containing protein</fullName>
    </recommendedName>
</protein>
<dbReference type="RefSeq" id="WP_099517246.1">
    <property type="nucleotide sequence ID" value="NZ_CP016808.1"/>
</dbReference>
<evidence type="ECO:0000256" key="1">
    <source>
        <dbReference type="SAM" id="SignalP"/>
    </source>
</evidence>
<accession>A0A1B2DDU7</accession>
<feature type="chain" id="PRO_5039685102" description="Inhibitor I9 domain-containing protein" evidence="1">
    <location>
        <begin position="24"/>
        <end position="300"/>
    </location>
</feature>
<dbReference type="EMBL" id="CP016808">
    <property type="protein sequence ID" value="ANY65873.1"/>
    <property type="molecule type" value="Genomic_DNA"/>
</dbReference>
<evidence type="ECO:0000313" key="2">
    <source>
        <dbReference type="EMBL" id="ANY65873.1"/>
    </source>
</evidence>
<sequence>MKKIISLVLTISLFFVAATSAIGAESSKTQLNIAPQIPTEGITKGYLIEFSNSFTNEYLIENPEFADTLEELKKLLKTSETDVKLIEQQLIQTEAMRKLAVKLGDTETATLSVMSTPESQEQFNRIDALAQEYYEQYKLTGILPETEFNSSEAAVLAGSNSSELFVLAASDREWGNDGVYSINTGDAVVALSTVGIVETEARLAARLVTLGALSAIDGPLPVADLICLVVGISLLWHYTATKVSTHSTVISNQIGTYYNSTAKANASRVAIGAATITAQIRQGYNHFVAFRNNVRPGGYY</sequence>
<organism evidence="2">
    <name type="scientific">Paenibacillus sp. BIHB 4019</name>
    <dbReference type="NCBI Taxonomy" id="1870819"/>
    <lineage>
        <taxon>Bacteria</taxon>
        <taxon>Bacillati</taxon>
        <taxon>Bacillota</taxon>
        <taxon>Bacilli</taxon>
        <taxon>Bacillales</taxon>
        <taxon>Paenibacillaceae</taxon>
        <taxon>Paenibacillus</taxon>
    </lineage>
</organism>